<sequence length="110" mass="11645">MNPNQIGSGAVVAVLVAELMEMAKRSPRFAAMNIDSESLNRFVGGLAAFASGLGLQFHFDAAQGQLVVDGLVATGLIHGFAQWSAQQAYYRLAIQKGVQSSAPVNQVTEH</sequence>
<gene>
    <name evidence="1" type="ORF">UFOVP509_6</name>
</gene>
<protein>
    <submittedName>
        <fullName evidence="1">Uncharacterized protein</fullName>
    </submittedName>
</protein>
<proteinExistence type="predicted"/>
<dbReference type="EMBL" id="LR796479">
    <property type="protein sequence ID" value="CAB4146976.1"/>
    <property type="molecule type" value="Genomic_DNA"/>
</dbReference>
<organism evidence="1">
    <name type="scientific">uncultured Caudovirales phage</name>
    <dbReference type="NCBI Taxonomy" id="2100421"/>
    <lineage>
        <taxon>Viruses</taxon>
        <taxon>Duplodnaviria</taxon>
        <taxon>Heunggongvirae</taxon>
        <taxon>Uroviricota</taxon>
        <taxon>Caudoviricetes</taxon>
        <taxon>Peduoviridae</taxon>
        <taxon>Maltschvirus</taxon>
        <taxon>Maltschvirus maltsch</taxon>
    </lineage>
</organism>
<accession>A0A6J5MPD5</accession>
<reference evidence="1" key="1">
    <citation type="submission" date="2020-04" db="EMBL/GenBank/DDBJ databases">
        <authorList>
            <person name="Chiriac C."/>
            <person name="Salcher M."/>
            <person name="Ghai R."/>
            <person name="Kavagutti S V."/>
        </authorList>
    </citation>
    <scope>NUCLEOTIDE SEQUENCE</scope>
</reference>
<evidence type="ECO:0000313" key="1">
    <source>
        <dbReference type="EMBL" id="CAB4146976.1"/>
    </source>
</evidence>
<name>A0A6J5MPD5_9CAUD</name>